<protein>
    <submittedName>
        <fullName evidence="1">Uncharacterized protein</fullName>
    </submittedName>
</protein>
<keyword evidence="2" id="KW-1185">Reference proteome</keyword>
<dbReference type="EMBL" id="CAKOAT010728487">
    <property type="protein sequence ID" value="CAH8386885.1"/>
    <property type="molecule type" value="Genomic_DNA"/>
</dbReference>
<gene>
    <name evidence="1" type="ORF">ERUC_LOCUS39368</name>
</gene>
<accession>A0ABC8LU44</accession>
<proteinExistence type="predicted"/>
<sequence length="84" mass="10042">MAQPNSRPLPIPTRLDAPHQNRSRFVDENKTLTLWESHDEKLELDEMKTIQGKRDKWLLFPRRTIRELLDSTQVHDLIYFMVAI</sequence>
<name>A0ABC8LU44_ERUVS</name>
<organism evidence="1 2">
    <name type="scientific">Eruca vesicaria subsp. sativa</name>
    <name type="common">Garden rocket</name>
    <name type="synonym">Eruca sativa</name>
    <dbReference type="NCBI Taxonomy" id="29727"/>
    <lineage>
        <taxon>Eukaryota</taxon>
        <taxon>Viridiplantae</taxon>
        <taxon>Streptophyta</taxon>
        <taxon>Embryophyta</taxon>
        <taxon>Tracheophyta</taxon>
        <taxon>Spermatophyta</taxon>
        <taxon>Magnoliopsida</taxon>
        <taxon>eudicotyledons</taxon>
        <taxon>Gunneridae</taxon>
        <taxon>Pentapetalae</taxon>
        <taxon>rosids</taxon>
        <taxon>malvids</taxon>
        <taxon>Brassicales</taxon>
        <taxon>Brassicaceae</taxon>
        <taxon>Brassiceae</taxon>
        <taxon>Eruca</taxon>
    </lineage>
</organism>
<dbReference type="AlphaFoldDB" id="A0ABC8LU44"/>
<comment type="caution">
    <text evidence="1">The sequence shown here is derived from an EMBL/GenBank/DDBJ whole genome shotgun (WGS) entry which is preliminary data.</text>
</comment>
<evidence type="ECO:0000313" key="2">
    <source>
        <dbReference type="Proteomes" id="UP001642260"/>
    </source>
</evidence>
<reference evidence="1 2" key="1">
    <citation type="submission" date="2022-03" db="EMBL/GenBank/DDBJ databases">
        <authorList>
            <person name="Macdonald S."/>
            <person name="Ahmed S."/>
            <person name="Newling K."/>
        </authorList>
    </citation>
    <scope>NUCLEOTIDE SEQUENCE [LARGE SCALE GENOMIC DNA]</scope>
</reference>
<dbReference type="Proteomes" id="UP001642260">
    <property type="component" value="Unassembled WGS sequence"/>
</dbReference>
<evidence type="ECO:0000313" key="1">
    <source>
        <dbReference type="EMBL" id="CAH8386885.1"/>
    </source>
</evidence>